<evidence type="ECO:0000256" key="9">
    <source>
        <dbReference type="ARBA" id="ARBA00038126"/>
    </source>
</evidence>
<evidence type="ECO:0000256" key="8">
    <source>
        <dbReference type="ARBA" id="ARBA00023242"/>
    </source>
</evidence>
<keyword evidence="5" id="KW-0489">Methyltransferase</keyword>
<dbReference type="PANTHER" id="PTHR14614:SF39">
    <property type="entry name" value="HISTIDINE PROTEIN METHYLTRANSFERASE 1 HOMOLOG"/>
    <property type="match status" value="1"/>
</dbReference>
<evidence type="ECO:0000313" key="10">
    <source>
        <dbReference type="EMBL" id="KAF5832094.1"/>
    </source>
</evidence>
<keyword evidence="4" id="KW-0963">Cytoplasm</keyword>
<evidence type="ECO:0000256" key="5">
    <source>
        <dbReference type="ARBA" id="ARBA00022603"/>
    </source>
</evidence>
<comment type="caution">
    <text evidence="10">The sequence shown here is derived from an EMBL/GenBank/DDBJ whole genome shotgun (WGS) entry which is preliminary data.</text>
</comment>
<name>A0ABQ7GBW2_DUNSA</name>
<organism evidence="10 11">
    <name type="scientific">Dunaliella salina</name>
    <name type="common">Green alga</name>
    <name type="synonym">Protococcus salinus</name>
    <dbReference type="NCBI Taxonomy" id="3046"/>
    <lineage>
        <taxon>Eukaryota</taxon>
        <taxon>Viridiplantae</taxon>
        <taxon>Chlorophyta</taxon>
        <taxon>core chlorophytes</taxon>
        <taxon>Chlorophyceae</taxon>
        <taxon>CS clade</taxon>
        <taxon>Chlamydomonadales</taxon>
        <taxon>Dunaliellaceae</taxon>
        <taxon>Dunaliella</taxon>
    </lineage>
</organism>
<dbReference type="Pfam" id="PF10294">
    <property type="entry name" value="Methyltransf_16"/>
    <property type="match status" value="1"/>
</dbReference>
<evidence type="ECO:0000256" key="3">
    <source>
        <dbReference type="ARBA" id="ARBA00012533"/>
    </source>
</evidence>
<dbReference type="CDD" id="cd02440">
    <property type="entry name" value="AdoMet_MTases"/>
    <property type="match status" value="1"/>
</dbReference>
<dbReference type="Gene3D" id="3.40.50.150">
    <property type="entry name" value="Vaccinia Virus protein VP39"/>
    <property type="match status" value="1"/>
</dbReference>
<accession>A0ABQ7GBW2</accession>
<keyword evidence="11" id="KW-1185">Reference proteome</keyword>
<dbReference type="Proteomes" id="UP000815325">
    <property type="component" value="Unassembled WGS sequence"/>
</dbReference>
<protein>
    <recommendedName>
        <fullName evidence="3">protein-histidine N-methyltransferase</fullName>
        <ecNumber evidence="3">2.1.1.85</ecNumber>
    </recommendedName>
</protein>
<evidence type="ECO:0000256" key="6">
    <source>
        <dbReference type="ARBA" id="ARBA00022679"/>
    </source>
</evidence>
<evidence type="ECO:0000256" key="1">
    <source>
        <dbReference type="ARBA" id="ARBA00004123"/>
    </source>
</evidence>
<evidence type="ECO:0000256" key="4">
    <source>
        <dbReference type="ARBA" id="ARBA00022490"/>
    </source>
</evidence>
<dbReference type="EMBL" id="MU069898">
    <property type="protein sequence ID" value="KAF5832094.1"/>
    <property type="molecule type" value="Genomic_DNA"/>
</dbReference>
<reference evidence="10" key="1">
    <citation type="submission" date="2017-08" db="EMBL/GenBank/DDBJ databases">
        <authorList>
            <person name="Polle J.E."/>
            <person name="Barry K."/>
            <person name="Cushman J."/>
            <person name="Schmutz J."/>
            <person name="Tran D."/>
            <person name="Hathwaick L.T."/>
            <person name="Yim W.C."/>
            <person name="Jenkins J."/>
            <person name="Mckie-Krisberg Z.M."/>
            <person name="Prochnik S."/>
            <person name="Lindquist E."/>
            <person name="Dockter R.B."/>
            <person name="Adam C."/>
            <person name="Molina H."/>
            <person name="Bunkerborg J."/>
            <person name="Jin E."/>
            <person name="Buchheim M."/>
            <person name="Magnuson J."/>
        </authorList>
    </citation>
    <scope>NUCLEOTIDE SEQUENCE</scope>
    <source>
        <strain evidence="10">CCAP 19/18</strain>
    </source>
</reference>
<gene>
    <name evidence="10" type="ORF">DUNSADRAFT_12168</name>
</gene>
<dbReference type="SUPFAM" id="SSF53335">
    <property type="entry name" value="S-adenosyl-L-methionine-dependent methyltransferases"/>
    <property type="match status" value="1"/>
</dbReference>
<sequence length="219" mass="23900">MFLPHALTPVGPLAHVLTPQGKKVLELGCGHGVPGILALLAGAEVHFQDFNQEVLRQLTMPNVMANLHRLPKASSRPSCRFFAGDWSSVGELLTNQGLGGHYDLILTAESIYNPNSQSQLLECIKQVLQPPLGLVMVAAKSYYFGVGGGVQSFIKAIQYDNLFDVSHAHKTSEDVTHMVTAVDVLPKKPATPREPKASNGLYREVLELTFPISIQPYFL</sequence>
<keyword evidence="6" id="KW-0808">Transferase</keyword>
<comment type="similarity">
    <text evidence="9">Belongs to the methyltransferase superfamily. METTL18 family.</text>
</comment>
<dbReference type="InterPro" id="IPR019410">
    <property type="entry name" value="Methyltransf_16"/>
</dbReference>
<evidence type="ECO:0000256" key="2">
    <source>
        <dbReference type="ARBA" id="ARBA00004496"/>
    </source>
</evidence>
<dbReference type="PANTHER" id="PTHR14614">
    <property type="entry name" value="HEPATOCELLULAR CARCINOMA-ASSOCIATED ANTIGEN"/>
    <property type="match status" value="1"/>
</dbReference>
<evidence type="ECO:0000256" key="7">
    <source>
        <dbReference type="ARBA" id="ARBA00022691"/>
    </source>
</evidence>
<comment type="subcellular location">
    <subcellularLocation>
        <location evidence="2">Cytoplasm</location>
    </subcellularLocation>
    <subcellularLocation>
        <location evidence="1">Nucleus</location>
    </subcellularLocation>
</comment>
<keyword evidence="7" id="KW-0949">S-adenosyl-L-methionine</keyword>
<keyword evidence="8" id="KW-0539">Nucleus</keyword>
<dbReference type="InterPro" id="IPR029063">
    <property type="entry name" value="SAM-dependent_MTases_sf"/>
</dbReference>
<evidence type="ECO:0000313" key="11">
    <source>
        <dbReference type="Proteomes" id="UP000815325"/>
    </source>
</evidence>
<dbReference type="EC" id="2.1.1.85" evidence="3"/>
<proteinExistence type="inferred from homology"/>